<dbReference type="AlphaFoldDB" id="A0A173LI27"/>
<organism evidence="2 3">
    <name type="scientific">Dietzia timorensis</name>
    <dbReference type="NCBI Taxonomy" id="499555"/>
    <lineage>
        <taxon>Bacteria</taxon>
        <taxon>Bacillati</taxon>
        <taxon>Actinomycetota</taxon>
        <taxon>Actinomycetes</taxon>
        <taxon>Mycobacteriales</taxon>
        <taxon>Dietziaceae</taxon>
        <taxon>Dietzia</taxon>
    </lineage>
</organism>
<protein>
    <submittedName>
        <fullName evidence="2">Uncharacterized protein</fullName>
    </submittedName>
</protein>
<feature type="region of interest" description="Disordered" evidence="1">
    <location>
        <begin position="1"/>
        <end position="22"/>
    </location>
</feature>
<evidence type="ECO:0000313" key="3">
    <source>
        <dbReference type="Proteomes" id="UP000186104"/>
    </source>
</evidence>
<dbReference type="KEGG" id="dtm:BJL86_0291"/>
<feature type="region of interest" description="Disordered" evidence="1">
    <location>
        <begin position="47"/>
        <end position="82"/>
    </location>
</feature>
<sequence>MYMGNRRVPEGRSGTAVGPMRASEHWAAGGDQVDGEPLTWVFMSLGLPPAGRQGHPSAASRERGRSPTDRVSNGALDTWTEA</sequence>
<gene>
    <name evidence="2" type="ORF">BJL86_0291</name>
</gene>
<dbReference type="Proteomes" id="UP000186104">
    <property type="component" value="Chromosome"/>
</dbReference>
<name>A0A173LI27_9ACTN</name>
<evidence type="ECO:0000313" key="2">
    <source>
        <dbReference type="EMBL" id="ANI91101.1"/>
    </source>
</evidence>
<accession>A0A173LI27</accession>
<reference evidence="2 3" key="1">
    <citation type="submission" date="2016-06" db="EMBL/GenBank/DDBJ databases">
        <title>Complete genome sequence of a saline-alkali tolerant type strain Dietzia timorensis ID05-A0528T.</title>
        <authorList>
            <person name="Wu X."/>
        </authorList>
    </citation>
    <scope>NUCLEOTIDE SEQUENCE [LARGE SCALE GENOMIC DNA]</scope>
    <source>
        <strain evidence="2 3">ID05-A0528</strain>
    </source>
</reference>
<keyword evidence="3" id="KW-1185">Reference proteome</keyword>
<evidence type="ECO:0000256" key="1">
    <source>
        <dbReference type="SAM" id="MobiDB-lite"/>
    </source>
</evidence>
<dbReference type="EMBL" id="CP015961">
    <property type="protein sequence ID" value="ANI91101.1"/>
    <property type="molecule type" value="Genomic_DNA"/>
</dbReference>
<proteinExistence type="predicted"/>